<dbReference type="Proteomes" id="UP000316030">
    <property type="component" value="Unassembled WGS sequence"/>
</dbReference>
<dbReference type="Gene3D" id="3.90.79.10">
    <property type="entry name" value="Nucleoside Triphosphate Pyrophosphohydrolase"/>
    <property type="match status" value="1"/>
</dbReference>
<organism evidence="3 4">
    <name type="scientific">Thalassovita litoralis</name>
    <dbReference type="NCBI Taxonomy" id="1010611"/>
    <lineage>
        <taxon>Bacteria</taxon>
        <taxon>Pseudomonadati</taxon>
        <taxon>Pseudomonadota</taxon>
        <taxon>Alphaproteobacteria</taxon>
        <taxon>Rhodobacterales</taxon>
        <taxon>Roseobacteraceae</taxon>
        <taxon>Thalassovita</taxon>
    </lineage>
</organism>
<dbReference type="Gene3D" id="2.30.110.10">
    <property type="entry name" value="Electron Transport, Fmn-binding Protein, Chain A"/>
    <property type="match status" value="1"/>
</dbReference>
<accession>A0A521C0F1</accession>
<evidence type="ECO:0000313" key="3">
    <source>
        <dbReference type="EMBL" id="SMO52835.1"/>
    </source>
</evidence>
<dbReference type="RefSeq" id="WP_142492500.1">
    <property type="nucleotide sequence ID" value="NZ_FXTO01000005.1"/>
</dbReference>
<evidence type="ECO:0000313" key="4">
    <source>
        <dbReference type="Proteomes" id="UP000316030"/>
    </source>
</evidence>
<dbReference type="InterPro" id="IPR050268">
    <property type="entry name" value="NADH-dep_flavin_reductase"/>
</dbReference>
<dbReference type="SMART" id="SM00903">
    <property type="entry name" value="Flavin_Reduct"/>
    <property type="match status" value="1"/>
</dbReference>
<dbReference type="EMBL" id="FXTO01000005">
    <property type="protein sequence ID" value="SMO52835.1"/>
    <property type="molecule type" value="Genomic_DNA"/>
</dbReference>
<proteinExistence type="predicted"/>
<feature type="domain" description="Flavin reductase like" evidence="2">
    <location>
        <begin position="13"/>
        <end position="156"/>
    </location>
</feature>
<keyword evidence="4" id="KW-1185">Reference proteome</keyword>
<protein>
    <submittedName>
        <fullName evidence="3">NADH-FMN oxidoreductase RutF, flavin reductase (DIM6/NTAB) family</fullName>
    </submittedName>
</protein>
<dbReference type="PANTHER" id="PTHR30466:SF1">
    <property type="entry name" value="FMN REDUCTASE (NADH) RUTF"/>
    <property type="match status" value="1"/>
</dbReference>
<evidence type="ECO:0000259" key="2">
    <source>
        <dbReference type="SMART" id="SM00903"/>
    </source>
</evidence>
<dbReference type="GO" id="GO:0006208">
    <property type="term" value="P:pyrimidine nucleobase catabolic process"/>
    <property type="evidence" value="ECO:0007669"/>
    <property type="project" value="TreeGrafter"/>
</dbReference>
<dbReference type="GO" id="GO:0010181">
    <property type="term" value="F:FMN binding"/>
    <property type="evidence" value="ECO:0007669"/>
    <property type="project" value="InterPro"/>
</dbReference>
<dbReference type="AlphaFoldDB" id="A0A521C0F1"/>
<dbReference type="Pfam" id="PF01613">
    <property type="entry name" value="Flavin_Reduct"/>
    <property type="match status" value="1"/>
</dbReference>
<dbReference type="PANTHER" id="PTHR30466">
    <property type="entry name" value="FLAVIN REDUCTASE"/>
    <property type="match status" value="1"/>
</dbReference>
<name>A0A521C0F1_9RHOB</name>
<dbReference type="SUPFAM" id="SSF50475">
    <property type="entry name" value="FMN-binding split barrel"/>
    <property type="match status" value="1"/>
</dbReference>
<sequence length="302" mass="31987">MTPIDPRALRNAFGTFMTGVTVVTALDHNKAPIGFTANSFTSVSLDPPLVLVCVANSSKNYAALAGADGFAVNILAENQIEISNTFARPSEDRFAHVAWHPGPAGSPVLQGGSAWFDCTMHQTVDAGDHMILIGQVRAFDSSIHPGLGYVRGAYVTPSTSTEAIAQHAKLIVSALIVRDNQVLLQDDGNGGLALPEIDVTKGGASDAIKHVIAKTGLRAEPGFVYALYEDTGRKIQHIVFLCQASDGAPHLGAFVPISASAFDDVTDPATLSMLQRFATESTLENYGVYYGNHNSGEVRFTA</sequence>
<dbReference type="OrthoDB" id="9792858at2"/>
<gene>
    <name evidence="3" type="ORF">SAMN06265173_10513</name>
</gene>
<dbReference type="InterPro" id="IPR012349">
    <property type="entry name" value="Split_barrel_FMN-bd"/>
</dbReference>
<reference evidence="3 4" key="1">
    <citation type="submission" date="2017-05" db="EMBL/GenBank/DDBJ databases">
        <authorList>
            <person name="Varghese N."/>
            <person name="Submissions S."/>
        </authorList>
    </citation>
    <scope>NUCLEOTIDE SEQUENCE [LARGE SCALE GENOMIC DNA]</scope>
    <source>
        <strain evidence="3 4">DSM 29506</strain>
    </source>
</reference>
<evidence type="ECO:0000256" key="1">
    <source>
        <dbReference type="ARBA" id="ARBA00023002"/>
    </source>
</evidence>
<keyword evidence="1" id="KW-0560">Oxidoreductase</keyword>
<dbReference type="InterPro" id="IPR002563">
    <property type="entry name" value="Flavin_Rdtase-like_dom"/>
</dbReference>
<dbReference type="GO" id="GO:0042602">
    <property type="term" value="F:riboflavin reductase (NADPH) activity"/>
    <property type="evidence" value="ECO:0007669"/>
    <property type="project" value="TreeGrafter"/>
</dbReference>